<proteinExistence type="predicted"/>
<dbReference type="AlphaFoldDB" id="A0AA38H766"/>
<protein>
    <recommendedName>
        <fullName evidence="3">Thioredoxin-like fold domain-containing protein</fullName>
    </recommendedName>
</protein>
<keyword evidence="2" id="KW-1185">Reference proteome</keyword>
<accession>A0AA38H766</accession>
<sequence>MAVPRSLAFLKQGTGSQVLETYLDPLCPFSAKMARSLTANVLPLLRKGGEYEGQLSVVTWIYPQPFHYVSPVVTEALLVFGTHHPELFWDYLTVVFENQSKYFNVPAASLTADQIRDGLTDLALSVLEKSGKLGQGPKSQAYGEFRKRIGVVEQDGGMNKGTEAFEGMKHIIKIGRQNSIHVTPTTLFDGLVDNSISSGWGKEDWTKYLK</sequence>
<dbReference type="PANTHER" id="PTHR33875:SF2">
    <property type="entry name" value="ACR183CP"/>
    <property type="match status" value="1"/>
</dbReference>
<dbReference type="EMBL" id="JAKWFO010000005">
    <property type="protein sequence ID" value="KAI9635560.1"/>
    <property type="molecule type" value="Genomic_DNA"/>
</dbReference>
<name>A0AA38H766_9TREE</name>
<dbReference type="SUPFAM" id="SSF52833">
    <property type="entry name" value="Thioredoxin-like"/>
    <property type="match status" value="1"/>
</dbReference>
<dbReference type="InterPro" id="IPR036249">
    <property type="entry name" value="Thioredoxin-like_sf"/>
</dbReference>
<comment type="caution">
    <text evidence="1">The sequence shown here is derived from an EMBL/GenBank/DDBJ whole genome shotgun (WGS) entry which is preliminary data.</text>
</comment>
<dbReference type="Proteomes" id="UP001164286">
    <property type="component" value="Unassembled WGS sequence"/>
</dbReference>
<dbReference type="GeneID" id="77727813"/>
<dbReference type="Gene3D" id="3.40.30.10">
    <property type="entry name" value="Glutaredoxin"/>
    <property type="match status" value="1"/>
</dbReference>
<dbReference type="PANTHER" id="PTHR33875">
    <property type="entry name" value="OS09G0542200 PROTEIN"/>
    <property type="match status" value="1"/>
</dbReference>
<evidence type="ECO:0000313" key="2">
    <source>
        <dbReference type="Proteomes" id="UP001164286"/>
    </source>
</evidence>
<organism evidence="1 2">
    <name type="scientific">Dioszegia hungarica</name>
    <dbReference type="NCBI Taxonomy" id="4972"/>
    <lineage>
        <taxon>Eukaryota</taxon>
        <taxon>Fungi</taxon>
        <taxon>Dikarya</taxon>
        <taxon>Basidiomycota</taxon>
        <taxon>Agaricomycotina</taxon>
        <taxon>Tremellomycetes</taxon>
        <taxon>Tremellales</taxon>
        <taxon>Bulleribasidiaceae</taxon>
        <taxon>Dioszegia</taxon>
    </lineage>
</organism>
<evidence type="ECO:0000313" key="1">
    <source>
        <dbReference type="EMBL" id="KAI9635560.1"/>
    </source>
</evidence>
<reference evidence="1" key="1">
    <citation type="journal article" date="2022" name="G3 (Bethesda)">
        <title>High quality genome of the basidiomycete yeast Dioszegia hungarica PDD-24b-2 isolated from cloud water.</title>
        <authorList>
            <person name="Jarrige D."/>
            <person name="Haridas S."/>
            <person name="Bleykasten-Grosshans C."/>
            <person name="Joly M."/>
            <person name="Nadalig T."/>
            <person name="Sancelme M."/>
            <person name="Vuilleumier S."/>
            <person name="Grigoriev I.V."/>
            <person name="Amato P."/>
            <person name="Bringel F."/>
        </authorList>
    </citation>
    <scope>NUCLEOTIDE SEQUENCE</scope>
    <source>
        <strain evidence="1">PDD-24b-2</strain>
    </source>
</reference>
<evidence type="ECO:0008006" key="3">
    <source>
        <dbReference type="Google" id="ProtNLM"/>
    </source>
</evidence>
<gene>
    <name evidence="1" type="ORF">MKK02DRAFT_32950</name>
</gene>
<dbReference type="RefSeq" id="XP_052945337.1">
    <property type="nucleotide sequence ID" value="XM_053088608.1"/>
</dbReference>